<dbReference type="SUPFAM" id="SSF51430">
    <property type="entry name" value="NAD(P)-linked oxidoreductase"/>
    <property type="match status" value="1"/>
</dbReference>
<evidence type="ECO:0000313" key="4">
    <source>
        <dbReference type="Proteomes" id="UP001055114"/>
    </source>
</evidence>
<dbReference type="InterPro" id="IPR023210">
    <property type="entry name" value="NADP_OxRdtase_dom"/>
</dbReference>
<sequence length="397" mass="44228">MQQEMEKEWNNEHGMNRRRFLRQAVLAGSTFCVASTTGKAVGSEPAVMNISGRPYTGLAGMAAVHNRRTLGSGTAAMNVSAMGFGCMGLNHHRSQHPGKEQAIALIREAIERGVTLFDTAESYGYHKNEKLMGEALKGYEGRVFVSSKFGHKFVNGVQIKTEEDSTPANIRRVCENSLRNLGVETLGIFYQHRIDPNTSVEVVADTVKELIREGKVLHFGLCEVNAETIRRAHAVCPVTAIQSEYHFMHRNVEENVLPVCEELGIGFVPYSPLNRGFLGGMINEYTRFEAANDNRQTLPRFQPDAIRANMRIVEVLNVFGRTRGITPAQVALAWLMNKKPFIVPIPGTTKLSHLEENLRAAEIRFTESEMRELEEAVAAIPVIGSRYDALQESKVQK</sequence>
<dbReference type="Gene3D" id="3.20.20.100">
    <property type="entry name" value="NADP-dependent oxidoreductase domain"/>
    <property type="match status" value="1"/>
</dbReference>
<reference evidence="3" key="1">
    <citation type="submission" date="2022-01" db="EMBL/GenBank/DDBJ databases">
        <title>Novel bile acid biosynthetic pathways are enriched in the microbiome of centenarians.</title>
        <authorList>
            <person name="Sato Y."/>
            <person name="Atarashi K."/>
            <person name="Plichta R.D."/>
            <person name="Arai Y."/>
            <person name="Sasajima S."/>
            <person name="Kearney M.S."/>
            <person name="Suda W."/>
            <person name="Takeshita K."/>
            <person name="Sasaki T."/>
            <person name="Okamoto S."/>
            <person name="Skelly N.A."/>
            <person name="Okamura Y."/>
            <person name="Vlamakis H."/>
            <person name="Li Y."/>
            <person name="Tanoue T."/>
            <person name="Takei H."/>
            <person name="Nittono H."/>
            <person name="Narushima S."/>
            <person name="Irie J."/>
            <person name="Itoh H."/>
            <person name="Moriya K."/>
            <person name="Sugiura Y."/>
            <person name="Suematsu M."/>
            <person name="Moritoki N."/>
            <person name="Shibata S."/>
            <person name="Littman R.D."/>
            <person name="Fischbach A.M."/>
            <person name="Uwamino Y."/>
            <person name="Inoue T."/>
            <person name="Honda A."/>
            <person name="Hattori M."/>
            <person name="Murai T."/>
            <person name="Xavier J.R."/>
            <person name="Hirose N."/>
            <person name="Honda K."/>
        </authorList>
    </citation>
    <scope>NUCLEOTIDE SEQUENCE</scope>
    <source>
        <strain evidence="3">CE91-St3</strain>
    </source>
</reference>
<feature type="domain" description="NADP-dependent oxidoreductase" evidence="2">
    <location>
        <begin position="82"/>
        <end position="376"/>
    </location>
</feature>
<gene>
    <name evidence="3" type="ORF">CE91St3_20680</name>
</gene>
<dbReference type="InterPro" id="IPR036812">
    <property type="entry name" value="NAD(P)_OxRdtase_dom_sf"/>
</dbReference>
<dbReference type="GO" id="GO:0016491">
    <property type="term" value="F:oxidoreductase activity"/>
    <property type="evidence" value="ECO:0007669"/>
    <property type="project" value="UniProtKB-KW"/>
</dbReference>
<comment type="caution">
    <text evidence="3">The sequence shown here is derived from an EMBL/GenBank/DDBJ whole genome shotgun (WGS) entry which is preliminary data.</text>
</comment>
<name>A0AA37KBH4_9BACT</name>
<dbReference type="Pfam" id="PF00248">
    <property type="entry name" value="Aldo_ket_red"/>
    <property type="match status" value="1"/>
</dbReference>
<evidence type="ECO:0000313" key="3">
    <source>
        <dbReference type="EMBL" id="GKH72205.1"/>
    </source>
</evidence>
<accession>A0AA37KBH4</accession>
<evidence type="ECO:0000256" key="1">
    <source>
        <dbReference type="ARBA" id="ARBA00023002"/>
    </source>
</evidence>
<evidence type="ECO:0000259" key="2">
    <source>
        <dbReference type="Pfam" id="PF00248"/>
    </source>
</evidence>
<keyword evidence="1" id="KW-0560">Oxidoreductase</keyword>
<dbReference type="GO" id="GO:0005737">
    <property type="term" value="C:cytoplasm"/>
    <property type="evidence" value="ECO:0007669"/>
    <property type="project" value="TreeGrafter"/>
</dbReference>
<dbReference type="CDD" id="cd19078">
    <property type="entry name" value="AKR_AKR13C1_2"/>
    <property type="match status" value="1"/>
</dbReference>
<protein>
    <submittedName>
        <fullName evidence="3">Aldo/keto reductase</fullName>
    </submittedName>
</protein>
<dbReference type="EMBL" id="BQNZ01000001">
    <property type="protein sequence ID" value="GKH72205.1"/>
    <property type="molecule type" value="Genomic_DNA"/>
</dbReference>
<dbReference type="Proteomes" id="UP001055114">
    <property type="component" value="Unassembled WGS sequence"/>
</dbReference>
<organism evidence="3 4">
    <name type="scientific">Parabacteroides merdae</name>
    <dbReference type="NCBI Taxonomy" id="46503"/>
    <lineage>
        <taxon>Bacteria</taxon>
        <taxon>Pseudomonadati</taxon>
        <taxon>Bacteroidota</taxon>
        <taxon>Bacteroidia</taxon>
        <taxon>Bacteroidales</taxon>
        <taxon>Tannerellaceae</taxon>
        <taxon>Parabacteroides</taxon>
    </lineage>
</organism>
<dbReference type="PANTHER" id="PTHR43625">
    <property type="entry name" value="AFLATOXIN B1 ALDEHYDE REDUCTASE"/>
    <property type="match status" value="1"/>
</dbReference>
<dbReference type="InterPro" id="IPR050791">
    <property type="entry name" value="Aldo-Keto_reductase"/>
</dbReference>
<dbReference type="AlphaFoldDB" id="A0AA37KBH4"/>
<proteinExistence type="predicted"/>
<dbReference type="PANTHER" id="PTHR43625:SF77">
    <property type="entry name" value="ALDO-KETO REDUCTASE"/>
    <property type="match status" value="1"/>
</dbReference>